<evidence type="ECO:0000313" key="1">
    <source>
        <dbReference type="EMBL" id="KAF1954339.1"/>
    </source>
</evidence>
<organism evidence="1 2">
    <name type="scientific">Byssothecium circinans</name>
    <dbReference type="NCBI Taxonomy" id="147558"/>
    <lineage>
        <taxon>Eukaryota</taxon>
        <taxon>Fungi</taxon>
        <taxon>Dikarya</taxon>
        <taxon>Ascomycota</taxon>
        <taxon>Pezizomycotina</taxon>
        <taxon>Dothideomycetes</taxon>
        <taxon>Pleosporomycetidae</taxon>
        <taxon>Pleosporales</taxon>
        <taxon>Massarineae</taxon>
        <taxon>Massarinaceae</taxon>
        <taxon>Byssothecium</taxon>
    </lineage>
</organism>
<evidence type="ECO:0008006" key="3">
    <source>
        <dbReference type="Google" id="ProtNLM"/>
    </source>
</evidence>
<protein>
    <recommendedName>
        <fullName evidence="3">F-box domain-containing protein</fullName>
    </recommendedName>
</protein>
<sequence>MGFLLQLPDELLLRSSSFLDKQQDRYNLVLVCRRLQPIGEEVLYTHPEIPRSTVEHNNKHSIPRLLHTLLHRFGLSKRVRSLKIFVISRRIQTPEPSHLLGPRYFSSRTLDDTIAAAQGFLKEIGVGENARWYQSMSEAWETALAAVLIAVPRNLEVLDFGGYRPANWLSPTFGMVEIPERIEPIDLDFDHMFQYGDGGLPLTSMPGLAGIKVIRSRQLMAKSFLMLPTLREIHVSIIGPRHLDDVAKYKTSLLPQQFLAITSLILDCSHEIFLPVMYRLHPEEFLASVAPELHNLRHLTLRLMNSHYWGGGRQPFPNLPDARYEEILQTFKAAKATLETLVVEPGRFLSFADPHNTGYGSTNLKLVPCMTSLQEFSKLRRVVLPLEAVYAGVPLQNGDVPFALLPASIEVLETIRQGTGHLELDDMLLAAKKVGSMPNLRELVVHGDFLFWNQVLSTAWTGLEGVGVRVKLGCIGVGSTDEDLEEG</sequence>
<reference evidence="1" key="1">
    <citation type="journal article" date="2020" name="Stud. Mycol.">
        <title>101 Dothideomycetes genomes: a test case for predicting lifestyles and emergence of pathogens.</title>
        <authorList>
            <person name="Haridas S."/>
            <person name="Albert R."/>
            <person name="Binder M."/>
            <person name="Bloem J."/>
            <person name="Labutti K."/>
            <person name="Salamov A."/>
            <person name="Andreopoulos B."/>
            <person name="Baker S."/>
            <person name="Barry K."/>
            <person name="Bills G."/>
            <person name="Bluhm B."/>
            <person name="Cannon C."/>
            <person name="Castanera R."/>
            <person name="Culley D."/>
            <person name="Daum C."/>
            <person name="Ezra D."/>
            <person name="Gonzalez J."/>
            <person name="Henrissat B."/>
            <person name="Kuo A."/>
            <person name="Liang C."/>
            <person name="Lipzen A."/>
            <person name="Lutzoni F."/>
            <person name="Magnuson J."/>
            <person name="Mondo S."/>
            <person name="Nolan M."/>
            <person name="Ohm R."/>
            <person name="Pangilinan J."/>
            <person name="Park H.-J."/>
            <person name="Ramirez L."/>
            <person name="Alfaro M."/>
            <person name="Sun H."/>
            <person name="Tritt A."/>
            <person name="Yoshinaga Y."/>
            <person name="Zwiers L.-H."/>
            <person name="Turgeon B."/>
            <person name="Goodwin S."/>
            <person name="Spatafora J."/>
            <person name="Crous P."/>
            <person name="Grigoriev I."/>
        </authorList>
    </citation>
    <scope>NUCLEOTIDE SEQUENCE</scope>
    <source>
        <strain evidence="1">CBS 675.92</strain>
    </source>
</reference>
<dbReference type="Proteomes" id="UP000800035">
    <property type="component" value="Unassembled WGS sequence"/>
</dbReference>
<dbReference type="EMBL" id="ML976999">
    <property type="protein sequence ID" value="KAF1954339.1"/>
    <property type="molecule type" value="Genomic_DNA"/>
</dbReference>
<accession>A0A6A5TRK0</accession>
<name>A0A6A5TRK0_9PLEO</name>
<keyword evidence="2" id="KW-1185">Reference proteome</keyword>
<dbReference type="AlphaFoldDB" id="A0A6A5TRK0"/>
<evidence type="ECO:0000313" key="2">
    <source>
        <dbReference type="Proteomes" id="UP000800035"/>
    </source>
</evidence>
<dbReference type="OrthoDB" id="3799281at2759"/>
<proteinExistence type="predicted"/>
<gene>
    <name evidence="1" type="ORF">CC80DRAFT_595117</name>
</gene>